<name>A0A3T1D6X2_9BACL</name>
<feature type="transmembrane region" description="Helical" evidence="1">
    <location>
        <begin position="12"/>
        <end position="30"/>
    </location>
</feature>
<dbReference type="EMBL" id="AP019400">
    <property type="protein sequence ID" value="BBI33815.1"/>
    <property type="molecule type" value="Genomic_DNA"/>
</dbReference>
<keyword evidence="1" id="KW-0472">Membrane</keyword>
<evidence type="ECO:0000256" key="1">
    <source>
        <dbReference type="SAM" id="Phobius"/>
    </source>
</evidence>
<dbReference type="Proteomes" id="UP000289856">
    <property type="component" value="Chromosome"/>
</dbReference>
<keyword evidence="3" id="KW-1185">Reference proteome</keyword>
<sequence>MKIRRKTFVKSLAIVLIVFLLGFILVNGYLNYFKSGIFLKEGLSSQDIKLTLTEGELHFYLFEKTINNKPVIGIMVLEQRNGFGWRKFREISISKIEGDISFVHILYPTIKNGNAIGKSMWGGVFPDAVSRNVHFKIDDDVIIPHLLLFNKSGPSYFFTESDNVTSSNLTIKNE</sequence>
<protein>
    <submittedName>
        <fullName evidence="2">Uncharacterized protein</fullName>
    </submittedName>
</protein>
<keyword evidence="1" id="KW-0812">Transmembrane</keyword>
<organism evidence="2 3">
    <name type="scientific">Cohnella abietis</name>
    <dbReference type="NCBI Taxonomy" id="2507935"/>
    <lineage>
        <taxon>Bacteria</taxon>
        <taxon>Bacillati</taxon>
        <taxon>Bacillota</taxon>
        <taxon>Bacilli</taxon>
        <taxon>Bacillales</taxon>
        <taxon>Paenibacillaceae</taxon>
        <taxon>Cohnella</taxon>
    </lineage>
</organism>
<accession>A0A3T1D6X2</accession>
<gene>
    <name evidence="2" type="ORF">KCTCHS21_32140</name>
</gene>
<proteinExistence type="predicted"/>
<reference evidence="2 3" key="1">
    <citation type="submission" date="2019-01" db="EMBL/GenBank/DDBJ databases">
        <title>Complete genome sequence of Cohnella hallensis HS21 isolated from Korean fir (Abies koreana) rhizospheric soil.</title>
        <authorList>
            <person name="Jiang L."/>
            <person name="Kang S.W."/>
            <person name="Kim S."/>
            <person name="Jung J."/>
            <person name="Kim C.Y."/>
            <person name="Kim D.H."/>
            <person name="Kim S.W."/>
            <person name="Lee J."/>
        </authorList>
    </citation>
    <scope>NUCLEOTIDE SEQUENCE [LARGE SCALE GENOMIC DNA]</scope>
    <source>
        <strain evidence="2 3">HS21</strain>
    </source>
</reference>
<evidence type="ECO:0000313" key="2">
    <source>
        <dbReference type="EMBL" id="BBI33815.1"/>
    </source>
</evidence>
<evidence type="ECO:0000313" key="3">
    <source>
        <dbReference type="Proteomes" id="UP000289856"/>
    </source>
</evidence>
<dbReference type="KEGG" id="cohn:KCTCHS21_32140"/>
<dbReference type="RefSeq" id="WP_130610131.1">
    <property type="nucleotide sequence ID" value="NZ_AP019400.1"/>
</dbReference>
<dbReference type="AlphaFoldDB" id="A0A3T1D6X2"/>
<keyword evidence="1" id="KW-1133">Transmembrane helix</keyword>